<dbReference type="OMA" id="HMYSRYP"/>
<dbReference type="VEuPathDB" id="TriTrypDB:Lsey_0171_0030"/>
<protein>
    <submittedName>
        <fullName evidence="1">Uncharacterized protein</fullName>
    </submittedName>
</protein>
<comment type="caution">
    <text evidence="1">The sequence shown here is derived from an EMBL/GenBank/DDBJ whole genome shotgun (WGS) entry which is preliminary data.</text>
</comment>
<name>A0A0N1IJH1_LEPSE</name>
<accession>A0A0N1IJH1</accession>
<dbReference type="Proteomes" id="UP000038009">
    <property type="component" value="Unassembled WGS sequence"/>
</dbReference>
<dbReference type="OrthoDB" id="277877at2759"/>
<proteinExistence type="predicted"/>
<reference evidence="1 2" key="1">
    <citation type="journal article" date="2015" name="PLoS Pathog.">
        <title>Leptomonas seymouri: Adaptations to the Dixenous Life Cycle Analyzed by Genome Sequencing, Transcriptome Profiling and Co-infection with Leishmania donovani.</title>
        <authorList>
            <person name="Kraeva N."/>
            <person name="Butenko A."/>
            <person name="Hlavacova J."/>
            <person name="Kostygov A."/>
            <person name="Myskova J."/>
            <person name="Grybchuk D."/>
            <person name="Lestinova T."/>
            <person name="Votypka J."/>
            <person name="Volf P."/>
            <person name="Opperdoes F."/>
            <person name="Flegontov P."/>
            <person name="Lukes J."/>
            <person name="Yurchenko V."/>
        </authorList>
    </citation>
    <scope>NUCLEOTIDE SEQUENCE [LARGE SCALE GENOMIC DNA]</scope>
    <source>
        <strain evidence="1 2">ATCC 30220</strain>
    </source>
</reference>
<dbReference type="EMBL" id="LJSK01000171">
    <property type="protein sequence ID" value="KPI85695.1"/>
    <property type="molecule type" value="Genomic_DNA"/>
</dbReference>
<dbReference type="AlphaFoldDB" id="A0A0N1IJH1"/>
<evidence type="ECO:0000313" key="2">
    <source>
        <dbReference type="Proteomes" id="UP000038009"/>
    </source>
</evidence>
<organism evidence="1 2">
    <name type="scientific">Leptomonas seymouri</name>
    <dbReference type="NCBI Taxonomy" id="5684"/>
    <lineage>
        <taxon>Eukaryota</taxon>
        <taxon>Discoba</taxon>
        <taxon>Euglenozoa</taxon>
        <taxon>Kinetoplastea</taxon>
        <taxon>Metakinetoplastina</taxon>
        <taxon>Trypanosomatida</taxon>
        <taxon>Trypanosomatidae</taxon>
        <taxon>Leishmaniinae</taxon>
        <taxon>Leptomonas</taxon>
    </lineage>
</organism>
<sequence>MNALGDRCHSVIVLTDTAHLEAPLLATTFGYHVGCVLTSANAGKAPSSEDIVQYVTSFCRANKVTCAVSNLCEQGVCSLPSSAASVIQWLTAPVTLVDATHVKDVPLLNSFLSWLYGDRESSVSTLQGASSETPYTLVAVLDVSRGALCTPSSDQISRDAYAWLRPTPSYYSELMEATNLQRAASANAPCPVDLNFYVFPVQVYSRYPVVRDRGLQEGRCEEGTTLVPVEQWVNKSSLDALLRELAFKAGQLAKYGA</sequence>
<keyword evidence="2" id="KW-1185">Reference proteome</keyword>
<gene>
    <name evidence="1" type="ORF">ABL78_5227</name>
</gene>
<evidence type="ECO:0000313" key="1">
    <source>
        <dbReference type="EMBL" id="KPI85695.1"/>
    </source>
</evidence>